<evidence type="ECO:0000313" key="2">
    <source>
        <dbReference type="Proteomes" id="UP000249402"/>
    </source>
</evidence>
<reference evidence="1 2" key="1">
    <citation type="submission" date="2018-02" db="EMBL/GenBank/DDBJ databases">
        <title>The genomes of Aspergillus section Nigri reveals drivers in fungal speciation.</title>
        <authorList>
            <consortium name="DOE Joint Genome Institute"/>
            <person name="Vesth T.C."/>
            <person name="Nybo J."/>
            <person name="Theobald S."/>
            <person name="Brandl J."/>
            <person name="Frisvad J.C."/>
            <person name="Nielsen K.F."/>
            <person name="Lyhne E.K."/>
            <person name="Kogle M.E."/>
            <person name="Kuo A."/>
            <person name="Riley R."/>
            <person name="Clum A."/>
            <person name="Nolan M."/>
            <person name="Lipzen A."/>
            <person name="Salamov A."/>
            <person name="Henrissat B."/>
            <person name="Wiebenga A."/>
            <person name="De vries R.P."/>
            <person name="Grigoriev I.V."/>
            <person name="Mortensen U.H."/>
            <person name="Andersen M.R."/>
            <person name="Baker S.E."/>
        </authorList>
    </citation>
    <scope>NUCLEOTIDE SEQUENCE [LARGE SCALE GENOMIC DNA]</scope>
    <source>
        <strain evidence="1 2">CBS 121593</strain>
    </source>
</reference>
<dbReference type="AlphaFoldDB" id="A0A395GWD3"/>
<proteinExistence type="predicted"/>
<dbReference type="RefSeq" id="XP_025573656.1">
    <property type="nucleotide sequence ID" value="XM_025713554.1"/>
</dbReference>
<keyword evidence="2" id="KW-1185">Reference proteome</keyword>
<gene>
    <name evidence="1" type="ORF">BO80DRAFT_128069</name>
</gene>
<dbReference type="VEuPathDB" id="FungiDB:BO80DRAFT_128069"/>
<sequence length="92" mass="9822">MLQGRSISYSIRGCCCRGVVLSCPQASQGYTGRVAAVIGLVGLFCNPSHRMDPFCSFAGLGASAALVVNSTIVYQEHLYHLIIKEDSDPCNP</sequence>
<evidence type="ECO:0000313" key="1">
    <source>
        <dbReference type="EMBL" id="RAK99328.1"/>
    </source>
</evidence>
<name>A0A395GWD3_9EURO</name>
<organism evidence="1 2">
    <name type="scientific">Aspergillus ibericus CBS 121593</name>
    <dbReference type="NCBI Taxonomy" id="1448316"/>
    <lineage>
        <taxon>Eukaryota</taxon>
        <taxon>Fungi</taxon>
        <taxon>Dikarya</taxon>
        <taxon>Ascomycota</taxon>
        <taxon>Pezizomycotina</taxon>
        <taxon>Eurotiomycetes</taxon>
        <taxon>Eurotiomycetidae</taxon>
        <taxon>Eurotiales</taxon>
        <taxon>Aspergillaceae</taxon>
        <taxon>Aspergillus</taxon>
        <taxon>Aspergillus subgen. Circumdati</taxon>
    </lineage>
</organism>
<dbReference type="GeneID" id="37218419"/>
<dbReference type="Proteomes" id="UP000249402">
    <property type="component" value="Unassembled WGS sequence"/>
</dbReference>
<accession>A0A395GWD3</accession>
<protein>
    <submittedName>
        <fullName evidence="1">Uncharacterized protein</fullName>
    </submittedName>
</protein>
<dbReference type="EMBL" id="KZ824447">
    <property type="protein sequence ID" value="RAK99328.1"/>
    <property type="molecule type" value="Genomic_DNA"/>
</dbReference>